<name>A0AAV7VY62_PLEWA</name>
<proteinExistence type="predicted"/>
<accession>A0AAV7VY62</accession>
<protein>
    <recommendedName>
        <fullName evidence="3">Reverse transcriptase</fullName>
    </recommendedName>
</protein>
<dbReference type="EMBL" id="JANPWB010000002">
    <property type="protein sequence ID" value="KAJ1205301.1"/>
    <property type="molecule type" value="Genomic_DNA"/>
</dbReference>
<dbReference type="AlphaFoldDB" id="A0AAV7VY62"/>
<organism evidence="1 2">
    <name type="scientific">Pleurodeles waltl</name>
    <name type="common">Iberian ribbed newt</name>
    <dbReference type="NCBI Taxonomy" id="8319"/>
    <lineage>
        <taxon>Eukaryota</taxon>
        <taxon>Metazoa</taxon>
        <taxon>Chordata</taxon>
        <taxon>Craniata</taxon>
        <taxon>Vertebrata</taxon>
        <taxon>Euteleostomi</taxon>
        <taxon>Amphibia</taxon>
        <taxon>Batrachia</taxon>
        <taxon>Caudata</taxon>
        <taxon>Salamandroidea</taxon>
        <taxon>Salamandridae</taxon>
        <taxon>Pleurodelinae</taxon>
        <taxon>Pleurodeles</taxon>
    </lineage>
</organism>
<evidence type="ECO:0000313" key="2">
    <source>
        <dbReference type="Proteomes" id="UP001066276"/>
    </source>
</evidence>
<dbReference type="Proteomes" id="UP001066276">
    <property type="component" value="Chromosome 1_2"/>
</dbReference>
<gene>
    <name evidence="1" type="ORF">NDU88_000736</name>
</gene>
<keyword evidence="2" id="KW-1185">Reference proteome</keyword>
<reference evidence="1" key="1">
    <citation type="journal article" date="2022" name="bioRxiv">
        <title>Sequencing and chromosome-scale assembly of the giantPleurodeles waltlgenome.</title>
        <authorList>
            <person name="Brown T."/>
            <person name="Elewa A."/>
            <person name="Iarovenko S."/>
            <person name="Subramanian E."/>
            <person name="Araus A.J."/>
            <person name="Petzold A."/>
            <person name="Susuki M."/>
            <person name="Suzuki K.-i.T."/>
            <person name="Hayashi T."/>
            <person name="Toyoda A."/>
            <person name="Oliveira C."/>
            <person name="Osipova E."/>
            <person name="Leigh N.D."/>
            <person name="Simon A."/>
            <person name="Yun M.H."/>
        </authorList>
    </citation>
    <scope>NUCLEOTIDE SEQUENCE</scope>
    <source>
        <strain evidence="1">20211129_DDA</strain>
        <tissue evidence="1">Liver</tissue>
    </source>
</reference>
<evidence type="ECO:0008006" key="3">
    <source>
        <dbReference type="Google" id="ProtNLM"/>
    </source>
</evidence>
<sequence>MSIAHGAWEHDFGELLEDVDWAVVLSLVRAMSCNHRFKLLHFNFVHRTYITPVRLNKIDPARGASCPKCGLLDASFLHLARSCQMVYQFWRAVVGKVEEVMGLRLKVSPVTCLLGVVKRPRGRNIPYKRTQLALVLAKRRVAIGWMISRCPSISCWISDLMEWGAAEEQHLCITRRGKGGLTDVVAWGTLLVHFSSVEELRFRGEHG</sequence>
<comment type="caution">
    <text evidence="1">The sequence shown here is derived from an EMBL/GenBank/DDBJ whole genome shotgun (WGS) entry which is preliminary data.</text>
</comment>
<evidence type="ECO:0000313" key="1">
    <source>
        <dbReference type="EMBL" id="KAJ1205301.1"/>
    </source>
</evidence>